<evidence type="ECO:0000313" key="2">
    <source>
        <dbReference type="EMBL" id="MTD54476.1"/>
    </source>
</evidence>
<gene>
    <name evidence="2" type="ORF">GKO32_10880</name>
</gene>
<dbReference type="EMBL" id="WMBA01000012">
    <property type="protein sequence ID" value="MTD54476.1"/>
    <property type="molecule type" value="Genomic_DNA"/>
</dbReference>
<dbReference type="OrthoDB" id="8901345at2"/>
<proteinExistence type="predicted"/>
<keyword evidence="1" id="KW-0732">Signal</keyword>
<dbReference type="Pfam" id="PF11937">
    <property type="entry name" value="DUF3455"/>
    <property type="match status" value="1"/>
</dbReference>
<feature type="signal peptide" evidence="1">
    <location>
        <begin position="1"/>
        <end position="17"/>
    </location>
</feature>
<accession>A0A6N7Z535</accession>
<dbReference type="RefSeq" id="WP_154756692.1">
    <property type="nucleotide sequence ID" value="NZ_WMBA01000012.1"/>
</dbReference>
<dbReference type="Proteomes" id="UP000440096">
    <property type="component" value="Unassembled WGS sequence"/>
</dbReference>
<dbReference type="AlphaFoldDB" id="A0A6N7Z535"/>
<protein>
    <submittedName>
        <fullName evidence="2">DUF3455 domain-containing protein</fullName>
    </submittedName>
</protein>
<keyword evidence="3" id="KW-1185">Reference proteome</keyword>
<dbReference type="InterPro" id="IPR021851">
    <property type="entry name" value="DUF3455"/>
</dbReference>
<dbReference type="PANTHER" id="PTHR35567">
    <property type="entry name" value="MALATE DEHYDROGENASE (AFU_ORTHOLOGUE AFUA_2G13800)"/>
    <property type="match status" value="1"/>
</dbReference>
<feature type="chain" id="PRO_5038458599" evidence="1">
    <location>
        <begin position="18"/>
        <end position="180"/>
    </location>
</feature>
<reference evidence="2 3" key="1">
    <citation type="submission" date="2019-11" db="EMBL/GenBank/DDBJ databases">
        <title>Draft genome of Amycolatopsis RM579.</title>
        <authorList>
            <person name="Duangmal K."/>
            <person name="Mingma R."/>
        </authorList>
    </citation>
    <scope>NUCLEOTIDE SEQUENCE [LARGE SCALE GENOMIC DNA]</scope>
    <source>
        <strain evidence="2 3">RM579</strain>
    </source>
</reference>
<name>A0A6N7Z535_9PSEU</name>
<organism evidence="2 3">
    <name type="scientific">Amycolatopsis pithecellobii</name>
    <dbReference type="NCBI Taxonomy" id="664692"/>
    <lineage>
        <taxon>Bacteria</taxon>
        <taxon>Bacillati</taxon>
        <taxon>Actinomycetota</taxon>
        <taxon>Actinomycetes</taxon>
        <taxon>Pseudonocardiales</taxon>
        <taxon>Pseudonocardiaceae</taxon>
        <taxon>Amycolatopsis</taxon>
    </lineage>
</organism>
<dbReference type="PANTHER" id="PTHR35567:SF1">
    <property type="entry name" value="CONSERVED FUNGAL PROTEIN (AFU_ORTHOLOGUE AFUA_1G14230)"/>
    <property type="match status" value="1"/>
</dbReference>
<evidence type="ECO:0000313" key="3">
    <source>
        <dbReference type="Proteomes" id="UP000440096"/>
    </source>
</evidence>
<sequence length="180" mass="17977">MKFVLPVVALLGVGALALPGLPGGSPATAPASAANTRIGAVAVPGELRVPDGHRLVLTAHVDEGSQVYSCTNQAWALLEPAAVLDATSTQVLHTAGPKWIATADGSAVTGTTVASVPTPGAVPQLLLKSTGNRGAGVFGSVDYVQRLDTVGGVAPAGACTDGALDAVPYSAEYRFYAPGY</sequence>
<comment type="caution">
    <text evidence="2">The sequence shown here is derived from an EMBL/GenBank/DDBJ whole genome shotgun (WGS) entry which is preliminary data.</text>
</comment>
<evidence type="ECO:0000256" key="1">
    <source>
        <dbReference type="SAM" id="SignalP"/>
    </source>
</evidence>